<protein>
    <submittedName>
        <fullName evidence="1">Uncharacterized protein</fullName>
    </submittedName>
</protein>
<name>A0ABQ9YDP9_9EUKA</name>
<comment type="caution">
    <text evidence="1">The sequence shown here is derived from an EMBL/GenBank/DDBJ whole genome shotgun (WGS) entry which is preliminary data.</text>
</comment>
<reference evidence="1 2" key="1">
    <citation type="journal article" date="2022" name="bioRxiv">
        <title>Genomics of Preaxostyla Flagellates Illuminates Evolutionary Transitions and the Path Towards Mitochondrial Loss.</title>
        <authorList>
            <person name="Novak L.V.F."/>
            <person name="Treitli S.C."/>
            <person name="Pyrih J."/>
            <person name="Halakuc P."/>
            <person name="Pipaliya S.V."/>
            <person name="Vacek V."/>
            <person name="Brzon O."/>
            <person name="Soukal P."/>
            <person name="Eme L."/>
            <person name="Dacks J.B."/>
            <person name="Karnkowska A."/>
            <person name="Elias M."/>
            <person name="Hampl V."/>
        </authorList>
    </citation>
    <scope>NUCLEOTIDE SEQUENCE [LARGE SCALE GENOMIC DNA]</scope>
    <source>
        <strain evidence="1">NAU3</strain>
        <tissue evidence="1">Gut</tissue>
    </source>
</reference>
<gene>
    <name evidence="1" type="ORF">BLNAU_3291</name>
</gene>
<proteinExistence type="predicted"/>
<organism evidence="1 2">
    <name type="scientific">Blattamonas nauphoetae</name>
    <dbReference type="NCBI Taxonomy" id="2049346"/>
    <lineage>
        <taxon>Eukaryota</taxon>
        <taxon>Metamonada</taxon>
        <taxon>Preaxostyla</taxon>
        <taxon>Oxymonadida</taxon>
        <taxon>Blattamonas</taxon>
    </lineage>
</organism>
<accession>A0ABQ9YDP9</accession>
<sequence length="253" mass="28750">MVFSDDSVTSDLALCVIVPKSGSDEAFVQNTWVWTTVNIDVSADVHVDKNGLVPEAAQISHLDTDNEDWLIVATDTCIDEMSEFEISWLYSAWFETIEADGVPTIDMFTDLIIYSNIWYCPWRRIATEVEIRGEQREFELSSQEAFIVVESYRVAAICNTILPLRQVSAPSVFQSLITMDIDKLTEKWTKIATDLDERWFHRDQHFMQHHISDNSRVTAGSGGERLKSVCGGEPDTDVKDCTYIGHHVLIIDH</sequence>
<evidence type="ECO:0000313" key="2">
    <source>
        <dbReference type="Proteomes" id="UP001281761"/>
    </source>
</evidence>
<evidence type="ECO:0000313" key="1">
    <source>
        <dbReference type="EMBL" id="KAK2961854.1"/>
    </source>
</evidence>
<dbReference type="EMBL" id="JARBJD010000014">
    <property type="protein sequence ID" value="KAK2961854.1"/>
    <property type="molecule type" value="Genomic_DNA"/>
</dbReference>
<keyword evidence="2" id="KW-1185">Reference proteome</keyword>
<dbReference type="Proteomes" id="UP001281761">
    <property type="component" value="Unassembled WGS sequence"/>
</dbReference>